<dbReference type="AlphaFoldDB" id="A0A2P8DX78"/>
<feature type="region of interest" description="Disordered" evidence="1">
    <location>
        <begin position="26"/>
        <end position="51"/>
    </location>
</feature>
<dbReference type="PANTHER" id="PTHR30290">
    <property type="entry name" value="PERIPLASMIC BINDING COMPONENT OF ABC TRANSPORTER"/>
    <property type="match status" value="1"/>
</dbReference>
<dbReference type="InterPro" id="IPR030678">
    <property type="entry name" value="Peptide/Ni-bd"/>
</dbReference>
<dbReference type="PROSITE" id="PS51257">
    <property type="entry name" value="PROKAR_LIPOPROTEIN"/>
    <property type="match status" value="1"/>
</dbReference>
<comment type="caution">
    <text evidence="4">The sequence shown here is derived from an EMBL/GenBank/DDBJ whole genome shotgun (WGS) entry which is preliminary data.</text>
</comment>
<evidence type="ECO:0000259" key="3">
    <source>
        <dbReference type="Pfam" id="PF00496"/>
    </source>
</evidence>
<dbReference type="InterPro" id="IPR039424">
    <property type="entry name" value="SBP_5"/>
</dbReference>
<dbReference type="EMBL" id="PYGE01000012">
    <property type="protein sequence ID" value="PSL01828.1"/>
    <property type="molecule type" value="Genomic_DNA"/>
</dbReference>
<dbReference type="GO" id="GO:0042597">
    <property type="term" value="C:periplasmic space"/>
    <property type="evidence" value="ECO:0007669"/>
    <property type="project" value="UniProtKB-ARBA"/>
</dbReference>
<evidence type="ECO:0000313" key="5">
    <source>
        <dbReference type="Proteomes" id="UP000243528"/>
    </source>
</evidence>
<organism evidence="4 5">
    <name type="scientific">Haloactinopolyspora alba</name>
    <dbReference type="NCBI Taxonomy" id="648780"/>
    <lineage>
        <taxon>Bacteria</taxon>
        <taxon>Bacillati</taxon>
        <taxon>Actinomycetota</taxon>
        <taxon>Actinomycetes</taxon>
        <taxon>Jiangellales</taxon>
        <taxon>Jiangellaceae</taxon>
        <taxon>Haloactinopolyspora</taxon>
    </lineage>
</organism>
<dbReference type="GO" id="GO:1904680">
    <property type="term" value="F:peptide transmembrane transporter activity"/>
    <property type="evidence" value="ECO:0007669"/>
    <property type="project" value="TreeGrafter"/>
</dbReference>
<name>A0A2P8DX78_9ACTN</name>
<sequence length="549" mass="59409">MRVSARKSAVAGAAAMALALSACGGDDSGDGGGGSAEGGGGHVTVRGCNPQNPLVPGNTGETCGGDVVQQLFSKLVRYDPETAQPHNDIAESIESEDNRVWTITIKDGWTFHDGTPITAQSFVDAWNYTAHGSNAQYNQYFFEPFKGYDAVAGEFDEEGAYIEGSAKAEKMSGLKVIDEHTFEVTLKEPRGSFPLMVGYSAFAPLPEVFFEDPEAFGDAPVGSGPFKFDSWEKNRSIKISKYDDYAGEMEPEIESATFEIYEDDNAAYNDLQANQLDLMPQLPTSALAGEAYKNDLGERFVEREVGTIQTVTFAPESVSPELANPKLRQAISMAIDRESIIESIFAGTKTPATGWVAPTVDGYKPGACGGFCQYDPQKAKDLLAEAGGYDGTLTLSYNADADHQGWVDATCNSIRNTLDIKCNGAPEVDFATFRTKIGNREMPGMFRTGWRMDYPSAENFLVPLYKTGASSNDGDYSNPEFDRLVDEAATKTGEEAAELYNQAEALLAEEMTAIPMWYYKVVAGYSTNVDNVHITPFGTVDLTSVTTTS</sequence>
<evidence type="ECO:0000313" key="4">
    <source>
        <dbReference type="EMBL" id="PSL01828.1"/>
    </source>
</evidence>
<dbReference type="CDD" id="cd00995">
    <property type="entry name" value="PBP2_NikA_DppA_OppA_like"/>
    <property type="match status" value="1"/>
</dbReference>
<feature type="domain" description="Solute-binding protein family 5" evidence="3">
    <location>
        <begin position="85"/>
        <end position="471"/>
    </location>
</feature>
<gene>
    <name evidence="4" type="ORF">CLV30_11267</name>
</gene>
<dbReference type="RefSeq" id="WP_106538296.1">
    <property type="nucleotide sequence ID" value="NZ_PYGE01000012.1"/>
</dbReference>
<dbReference type="PANTHER" id="PTHR30290:SF83">
    <property type="entry name" value="ABC TRANSPORTER SUBSTRATE-BINDING PROTEIN"/>
    <property type="match status" value="1"/>
</dbReference>
<dbReference type="SUPFAM" id="SSF53850">
    <property type="entry name" value="Periplasmic binding protein-like II"/>
    <property type="match status" value="1"/>
</dbReference>
<dbReference type="Gene3D" id="3.10.105.10">
    <property type="entry name" value="Dipeptide-binding Protein, Domain 3"/>
    <property type="match status" value="1"/>
</dbReference>
<feature type="compositionally biased region" description="Gly residues" evidence="1">
    <location>
        <begin position="30"/>
        <end position="42"/>
    </location>
</feature>
<evidence type="ECO:0000256" key="2">
    <source>
        <dbReference type="SAM" id="SignalP"/>
    </source>
</evidence>
<feature type="chain" id="PRO_5039180349" evidence="2">
    <location>
        <begin position="25"/>
        <end position="549"/>
    </location>
</feature>
<dbReference type="GO" id="GO:0015833">
    <property type="term" value="P:peptide transport"/>
    <property type="evidence" value="ECO:0007669"/>
    <property type="project" value="TreeGrafter"/>
</dbReference>
<reference evidence="4 5" key="1">
    <citation type="submission" date="2018-03" db="EMBL/GenBank/DDBJ databases">
        <title>Genomic Encyclopedia of Archaeal and Bacterial Type Strains, Phase II (KMG-II): from individual species to whole genera.</title>
        <authorList>
            <person name="Goeker M."/>
        </authorList>
    </citation>
    <scope>NUCLEOTIDE SEQUENCE [LARGE SCALE GENOMIC DNA]</scope>
    <source>
        <strain evidence="4 5">DSM 45211</strain>
    </source>
</reference>
<dbReference type="PIRSF" id="PIRSF002741">
    <property type="entry name" value="MppA"/>
    <property type="match status" value="1"/>
</dbReference>
<dbReference type="InterPro" id="IPR000914">
    <property type="entry name" value="SBP_5_dom"/>
</dbReference>
<proteinExistence type="predicted"/>
<dbReference type="Pfam" id="PF00496">
    <property type="entry name" value="SBP_bac_5"/>
    <property type="match status" value="1"/>
</dbReference>
<dbReference type="GO" id="GO:0043190">
    <property type="term" value="C:ATP-binding cassette (ABC) transporter complex"/>
    <property type="evidence" value="ECO:0007669"/>
    <property type="project" value="InterPro"/>
</dbReference>
<dbReference type="Gene3D" id="3.40.190.10">
    <property type="entry name" value="Periplasmic binding protein-like II"/>
    <property type="match status" value="1"/>
</dbReference>
<dbReference type="Gene3D" id="3.90.76.10">
    <property type="entry name" value="Dipeptide-binding Protein, Domain 1"/>
    <property type="match status" value="1"/>
</dbReference>
<dbReference type="Proteomes" id="UP000243528">
    <property type="component" value="Unassembled WGS sequence"/>
</dbReference>
<protein>
    <submittedName>
        <fullName evidence="4">Oligopeptide transport system substrate-binding protein</fullName>
    </submittedName>
</protein>
<keyword evidence="2" id="KW-0732">Signal</keyword>
<dbReference type="OrthoDB" id="9046151at2"/>
<feature type="signal peptide" evidence="2">
    <location>
        <begin position="1"/>
        <end position="24"/>
    </location>
</feature>
<evidence type="ECO:0000256" key="1">
    <source>
        <dbReference type="SAM" id="MobiDB-lite"/>
    </source>
</evidence>
<keyword evidence="5" id="KW-1185">Reference proteome</keyword>
<accession>A0A2P8DX78</accession>